<reference evidence="2 3" key="1">
    <citation type="submission" date="2015-03" db="EMBL/GenBank/DDBJ databases">
        <title>RNA-seq based gene annotation and comparative genomics of four Zymoseptoria species reveal species-specific pathogenicity related genes and transposable element activity.</title>
        <authorList>
            <person name="Grandaubert J."/>
            <person name="Bhattacharyya A."/>
            <person name="Stukenbrock E.H."/>
        </authorList>
    </citation>
    <scope>NUCLEOTIDE SEQUENCE [LARGE SCALE GENOMIC DNA]</scope>
    <source>
        <strain evidence="2 3">Zb18110</strain>
    </source>
</reference>
<evidence type="ECO:0000313" key="2">
    <source>
        <dbReference type="EMBL" id="KJY01285.1"/>
    </source>
</evidence>
<sequence length="70" mass="7404">MQIFQLSVILALASSVMGYSCGPCDDYMSCRNYPLGACGPDTSEESGVVACYNQCPFNGHSCNPDGNCNP</sequence>
<proteinExistence type="predicted"/>
<evidence type="ECO:0000313" key="3">
    <source>
        <dbReference type="Proteomes" id="UP000033647"/>
    </source>
</evidence>
<comment type="caution">
    <text evidence="2">The sequence shown here is derived from an EMBL/GenBank/DDBJ whole genome shotgun (WGS) entry which is preliminary data.</text>
</comment>
<name>A0A0F4GV17_9PEZI</name>
<evidence type="ECO:0000256" key="1">
    <source>
        <dbReference type="SAM" id="SignalP"/>
    </source>
</evidence>
<keyword evidence="1" id="KW-0732">Signal</keyword>
<keyword evidence="3" id="KW-1185">Reference proteome</keyword>
<dbReference type="AlphaFoldDB" id="A0A0F4GV17"/>
<accession>A0A0F4GV17</accession>
<gene>
    <name evidence="2" type="ORF">TI39_contig298g00011</name>
</gene>
<dbReference type="EMBL" id="LAFY01000290">
    <property type="protein sequence ID" value="KJY01285.1"/>
    <property type="molecule type" value="Genomic_DNA"/>
</dbReference>
<protein>
    <submittedName>
        <fullName evidence="2">Uncharacterized protein</fullName>
    </submittedName>
</protein>
<organism evidence="2 3">
    <name type="scientific">Zymoseptoria brevis</name>
    <dbReference type="NCBI Taxonomy" id="1047168"/>
    <lineage>
        <taxon>Eukaryota</taxon>
        <taxon>Fungi</taxon>
        <taxon>Dikarya</taxon>
        <taxon>Ascomycota</taxon>
        <taxon>Pezizomycotina</taxon>
        <taxon>Dothideomycetes</taxon>
        <taxon>Dothideomycetidae</taxon>
        <taxon>Mycosphaerellales</taxon>
        <taxon>Mycosphaerellaceae</taxon>
        <taxon>Zymoseptoria</taxon>
    </lineage>
</organism>
<feature type="signal peptide" evidence="1">
    <location>
        <begin position="1"/>
        <end position="18"/>
    </location>
</feature>
<dbReference type="Proteomes" id="UP000033647">
    <property type="component" value="Unassembled WGS sequence"/>
</dbReference>
<feature type="chain" id="PRO_5002469231" evidence="1">
    <location>
        <begin position="19"/>
        <end position="70"/>
    </location>
</feature>